<keyword evidence="1" id="KW-1133">Transmembrane helix</keyword>
<dbReference type="RefSeq" id="WP_004798084.1">
    <property type="nucleotide sequence ID" value="NZ_CABVEJ010000001.1"/>
</dbReference>
<name>A0A2A6Z8M6_9FIRM</name>
<keyword evidence="1" id="KW-0472">Membrane</keyword>
<feature type="transmembrane region" description="Helical" evidence="1">
    <location>
        <begin position="38"/>
        <end position="56"/>
    </location>
</feature>
<dbReference type="EMBL" id="NMTQ01000037">
    <property type="protein sequence ID" value="PDX57713.1"/>
    <property type="molecule type" value="Genomic_DNA"/>
</dbReference>
<proteinExistence type="predicted"/>
<dbReference type="GeneID" id="92792745"/>
<keyword evidence="3" id="KW-1185">Reference proteome</keyword>
<comment type="caution">
    <text evidence="2">The sequence shown here is derived from an EMBL/GenBank/DDBJ whole genome shotgun (WGS) entry which is preliminary data.</text>
</comment>
<dbReference type="Proteomes" id="UP000220752">
    <property type="component" value="Unassembled WGS sequence"/>
</dbReference>
<gene>
    <name evidence="2" type="ORF">CGS46_14550</name>
</gene>
<sequence length="86" mass="9544">MKNNSPQKQAAISWIILMIGILLAVIGAMTAKEYRVNLCLLIGAMVVIGGIVYHLTMMKCPYCGCSLVGYRPIPKECPKCHKKFEE</sequence>
<evidence type="ECO:0000256" key="1">
    <source>
        <dbReference type="SAM" id="Phobius"/>
    </source>
</evidence>
<dbReference type="AlphaFoldDB" id="A0A2A6Z8M6"/>
<evidence type="ECO:0000313" key="2">
    <source>
        <dbReference type="EMBL" id="PDX57713.1"/>
    </source>
</evidence>
<reference evidence="2 3" key="1">
    <citation type="journal article" date="2017" name="Front. Microbiol.">
        <title>New Insights into the Diversity of the Genus Faecalibacterium.</title>
        <authorList>
            <person name="Benevides L."/>
            <person name="Burman S."/>
            <person name="Martin R."/>
            <person name="Robert V."/>
            <person name="Thomas M."/>
            <person name="Miquel S."/>
            <person name="Chain F."/>
            <person name="Sokol H."/>
            <person name="Bermudez-Humaran L.G."/>
            <person name="Morrison M."/>
            <person name="Langella P."/>
            <person name="Azevedo V.A."/>
            <person name="Chatel J.M."/>
            <person name="Soares S."/>
        </authorList>
    </citation>
    <scope>NUCLEOTIDE SEQUENCE [LARGE SCALE GENOMIC DNA]</scope>
    <source>
        <strain evidence="3">CNCM I-4540</strain>
    </source>
</reference>
<feature type="transmembrane region" description="Helical" evidence="1">
    <location>
        <begin position="12"/>
        <end position="31"/>
    </location>
</feature>
<accession>A0A2A6Z8M6</accession>
<keyword evidence="1" id="KW-0812">Transmembrane</keyword>
<organism evidence="2 3">
    <name type="scientific">Faecalibacterium langellae</name>
    <dbReference type="NCBI Taxonomy" id="3435293"/>
    <lineage>
        <taxon>Bacteria</taxon>
        <taxon>Bacillati</taxon>
        <taxon>Bacillota</taxon>
        <taxon>Clostridia</taxon>
        <taxon>Eubacteriales</taxon>
        <taxon>Oscillospiraceae</taxon>
        <taxon>Faecalibacterium</taxon>
    </lineage>
</organism>
<protein>
    <submittedName>
        <fullName evidence="2">Uncharacterized protein</fullName>
    </submittedName>
</protein>
<evidence type="ECO:0000313" key="3">
    <source>
        <dbReference type="Proteomes" id="UP000220752"/>
    </source>
</evidence>